<feature type="domain" description="Amine oxidase" evidence="6">
    <location>
        <begin position="49"/>
        <end position="512"/>
    </location>
</feature>
<dbReference type="OrthoDB" id="5046242at2759"/>
<protein>
    <recommendedName>
        <fullName evidence="4">Amine oxidase</fullName>
        <ecNumber evidence="4">1.4.3.-</ecNumber>
    </recommendedName>
</protein>
<comment type="caution">
    <text evidence="7">The sequence shown here is derived from an EMBL/GenBank/DDBJ whole genome shotgun (WGS) entry which is preliminary data.</text>
</comment>
<dbReference type="PANTHER" id="PTHR42923:SF43">
    <property type="entry name" value="AMINE OXIDASE"/>
    <property type="match status" value="1"/>
</dbReference>
<gene>
    <name evidence="7" type="ORF">BpHYR1_019166</name>
</gene>
<dbReference type="InterPro" id="IPR001613">
    <property type="entry name" value="Flavin_amine_oxidase"/>
</dbReference>
<accession>A0A3M7T9R2</accession>
<dbReference type="SUPFAM" id="SSF51905">
    <property type="entry name" value="FAD/NAD(P)-binding domain"/>
    <property type="match status" value="1"/>
</dbReference>
<dbReference type="PANTHER" id="PTHR42923">
    <property type="entry name" value="PROTOPORPHYRINOGEN OXIDASE"/>
    <property type="match status" value="1"/>
</dbReference>
<keyword evidence="4" id="KW-0274">FAD</keyword>
<dbReference type="Proteomes" id="UP000276133">
    <property type="component" value="Unassembled WGS sequence"/>
</dbReference>
<name>A0A3M7T9R2_BRAPC</name>
<dbReference type="Pfam" id="PF01593">
    <property type="entry name" value="Amino_oxidase"/>
    <property type="match status" value="1"/>
</dbReference>
<evidence type="ECO:0000313" key="8">
    <source>
        <dbReference type="Proteomes" id="UP000276133"/>
    </source>
</evidence>
<dbReference type="PRINTS" id="PR00757">
    <property type="entry name" value="AMINEOXDASEF"/>
</dbReference>
<feature type="signal peptide" evidence="5">
    <location>
        <begin position="1"/>
        <end position="17"/>
    </location>
</feature>
<sequence length="533" mass="60744">MLLLASIVLAHAVLTLAKDPVWINPVNPNDPETLPSGEEKRVLIIGGGLAGLSAALELAERGYSVTIKEKYAHIGGKLFCEPVQILNQTFYIEHGFHAWFYNYYQFKDIRERLGIDKNFKSWGAVHYIFRNYLPEVIYSEGPYPLNLLGIISRSPNLKLTDAILSTLSLPDMLFYDFDHINKKYDNITFHEWAIQKKVAQDFYDIIMKPALSVTLNEPETFSAAEMLAFIQIYFLTNAKADTRQVANVNYYQAVLGPWTDYLKKLNVNIKMAKEVVSVKIDEKSLNVYGSVDADSDDTNVYDWVVMAAEVGAVKKIFNNTLKYYQNSPSVKNVLSNCVQNYLGHMKVSPDYKVMRVWFDKQLNSSAPNILETPDFAPINLVAQYHLLEEEFSVWANKTGGSVIEFHCYTWSSYFSANASDDQVWSLITPTVKQIYPEIFDKNFKVLAYHVNSFENFGSFEKGLLQYRPFVDTFSKINLKNIYLAGDWVRTDYPSALMERAVSTGREAANQILLQDRVKQVPLLVVNKKGPGLF</sequence>
<keyword evidence="2 4" id="KW-0560">Oxidoreductase</keyword>
<proteinExistence type="inferred from homology"/>
<dbReference type="GO" id="GO:0008131">
    <property type="term" value="F:primary methylamine oxidase activity"/>
    <property type="evidence" value="ECO:0007669"/>
    <property type="project" value="UniProtKB-ARBA"/>
</dbReference>
<keyword evidence="5" id="KW-0732">Signal</keyword>
<reference evidence="7 8" key="1">
    <citation type="journal article" date="2018" name="Sci. Rep.">
        <title>Genomic signatures of local adaptation to the degree of environmental predictability in rotifers.</title>
        <authorList>
            <person name="Franch-Gras L."/>
            <person name="Hahn C."/>
            <person name="Garcia-Roger E.M."/>
            <person name="Carmona M.J."/>
            <person name="Serra M."/>
            <person name="Gomez A."/>
        </authorList>
    </citation>
    <scope>NUCLEOTIDE SEQUENCE [LARGE SCALE GENOMIC DNA]</scope>
    <source>
        <strain evidence="7">HYR1</strain>
    </source>
</reference>
<evidence type="ECO:0000313" key="7">
    <source>
        <dbReference type="EMBL" id="RNA44816.1"/>
    </source>
</evidence>
<evidence type="ECO:0000256" key="5">
    <source>
        <dbReference type="SAM" id="SignalP"/>
    </source>
</evidence>
<keyword evidence="4" id="KW-0285">Flavoprotein</keyword>
<dbReference type="InterPro" id="IPR036188">
    <property type="entry name" value="FAD/NAD-bd_sf"/>
</dbReference>
<comment type="cofactor">
    <cofactor evidence="1 4">
        <name>FAD</name>
        <dbReference type="ChEBI" id="CHEBI:57692"/>
    </cofactor>
</comment>
<dbReference type="STRING" id="10195.A0A3M7T9R2"/>
<evidence type="ECO:0000256" key="4">
    <source>
        <dbReference type="RuleBase" id="RU362067"/>
    </source>
</evidence>
<evidence type="ECO:0000256" key="3">
    <source>
        <dbReference type="PIRSR" id="PIRSR601613-1"/>
    </source>
</evidence>
<evidence type="ECO:0000259" key="6">
    <source>
        <dbReference type="Pfam" id="PF01593"/>
    </source>
</evidence>
<evidence type="ECO:0000256" key="1">
    <source>
        <dbReference type="ARBA" id="ARBA00001974"/>
    </source>
</evidence>
<dbReference type="InterPro" id="IPR002937">
    <property type="entry name" value="Amino_oxidase"/>
</dbReference>
<feature type="binding site" evidence="3">
    <location>
        <position position="275"/>
    </location>
    <ligand>
        <name>FAD</name>
        <dbReference type="ChEBI" id="CHEBI:57692"/>
    </ligand>
</feature>
<comment type="similarity">
    <text evidence="4">Belongs to the flavin monoamine oxidase family.</text>
</comment>
<dbReference type="Gene3D" id="3.50.50.60">
    <property type="entry name" value="FAD/NAD(P)-binding domain"/>
    <property type="match status" value="1"/>
</dbReference>
<feature type="chain" id="PRO_5018014877" description="Amine oxidase" evidence="5">
    <location>
        <begin position="18"/>
        <end position="533"/>
    </location>
</feature>
<organism evidence="7 8">
    <name type="scientific">Brachionus plicatilis</name>
    <name type="common">Marine rotifer</name>
    <name type="synonym">Brachionus muelleri</name>
    <dbReference type="NCBI Taxonomy" id="10195"/>
    <lineage>
        <taxon>Eukaryota</taxon>
        <taxon>Metazoa</taxon>
        <taxon>Spiralia</taxon>
        <taxon>Gnathifera</taxon>
        <taxon>Rotifera</taxon>
        <taxon>Eurotatoria</taxon>
        <taxon>Monogononta</taxon>
        <taxon>Pseudotrocha</taxon>
        <taxon>Ploima</taxon>
        <taxon>Brachionidae</taxon>
        <taxon>Brachionus</taxon>
    </lineage>
</organism>
<dbReference type="EMBL" id="REGN01000055">
    <property type="protein sequence ID" value="RNA44816.1"/>
    <property type="molecule type" value="Genomic_DNA"/>
</dbReference>
<keyword evidence="8" id="KW-1185">Reference proteome</keyword>
<dbReference type="AlphaFoldDB" id="A0A3M7T9R2"/>
<evidence type="ECO:0000256" key="2">
    <source>
        <dbReference type="ARBA" id="ARBA00023002"/>
    </source>
</evidence>
<dbReference type="InterPro" id="IPR050464">
    <property type="entry name" value="Zeta_carotene_desat/Oxidored"/>
</dbReference>
<dbReference type="EC" id="1.4.3.-" evidence="4"/>